<evidence type="ECO:0000259" key="25">
    <source>
        <dbReference type="PROSITE" id="PS50002"/>
    </source>
</evidence>
<feature type="region of interest" description="Disordered" evidence="23">
    <location>
        <begin position="1508"/>
        <end position="1617"/>
    </location>
</feature>
<evidence type="ECO:0000256" key="9">
    <source>
        <dbReference type="ARBA" id="ARBA00022583"/>
    </source>
</evidence>
<feature type="compositionally biased region" description="Low complexity" evidence="23">
    <location>
        <begin position="99"/>
        <end position="108"/>
    </location>
</feature>
<dbReference type="Pfam" id="PF14604">
    <property type="entry name" value="SH3_9"/>
    <property type="match status" value="1"/>
</dbReference>
<dbReference type="SUPFAM" id="SSF50911">
    <property type="entry name" value="Mannose 6-phosphate receptor domain"/>
    <property type="match status" value="1"/>
</dbReference>
<comment type="subcellular location">
    <subcellularLocation>
        <location evidence="4">Cell membrane</location>
        <topology evidence="4">Peripheral membrane protein</topology>
        <orientation evidence="4">Cytoplasmic side</orientation>
    </subcellularLocation>
    <subcellularLocation>
        <location evidence="2">Cytoplasm</location>
        <location evidence="2">Cytoskeleton</location>
        <location evidence="2">Actin patch</location>
    </subcellularLocation>
    <subcellularLocation>
        <location evidence="3 22">Endoplasmic reticulum membrane</location>
        <topology evidence="3 22">Peripheral membrane protein</topology>
        <orientation evidence="3 22">Lumenal side</orientation>
    </subcellularLocation>
    <subcellularLocation>
        <location evidence="1">Endosome membrane</location>
        <topology evidence="1">Peripheral membrane protein</topology>
        <orientation evidence="1">Cytoplasmic side</orientation>
    </subcellularLocation>
</comment>
<dbReference type="GO" id="GO:0003779">
    <property type="term" value="F:actin binding"/>
    <property type="evidence" value="ECO:0007669"/>
    <property type="project" value="UniProtKB-KW"/>
</dbReference>
<feature type="compositionally biased region" description="Polar residues" evidence="23">
    <location>
        <begin position="61"/>
        <end position="76"/>
    </location>
</feature>
<feature type="compositionally biased region" description="Basic and acidic residues" evidence="23">
    <location>
        <begin position="1122"/>
        <end position="1142"/>
    </location>
</feature>
<feature type="region of interest" description="Disordered" evidence="23">
    <location>
        <begin position="1783"/>
        <end position="1806"/>
    </location>
</feature>
<feature type="compositionally biased region" description="Pro residues" evidence="23">
    <location>
        <begin position="785"/>
        <end position="794"/>
    </location>
</feature>
<sequence length="1806" mass="196466">MRRLSPLWLLASAAAPGALAGGKAFSIHDDVLAYPQFEVAFPDEYILVSDAETRLLAKAESVSQSRTPSPTPSVQSKGAGHDALQAPLSHADGHNTGQSWEASSPLSESSGTYEEMVLQGTRYLCYIPYVEAEDESATAGSEQKGTRSKAEREKELAQATDRGLELLQEMEGRCMYYVFGWWSYSFCYNNQVKQFHALPSGSGVPSYPPMEDPGTQSFVLGRFRRDDEEDDGDGEGDPAFDESKRSKTDITELQTKGDSRYLVQRLEGGTTCDLTGKERKVEVQFHCHPHSTDRIGWIKEVTTCSYLMVIYTPRLCNDVAFQPPQPEDMHTIDCQLIIASEEIPQWEARRVQRTTQRLVNAGTTQFHVVGDIEVGAKKLVGTEGRQIEKGRVASAGQERIEVVAMKENGEIQLLSVEELKKFNLNPEKVEALKKYLEDLANGKDWKLEIVESNGERGLRGIVDTDGDDDGDGDGDDHAERKATQQRRAKGHQGRQGSGKKHDPPPDGPARNNASQYNPTWQGAKRTRNLDTDWRGQSGKSEIQGRRRKAKGEKTVFPSVMGFVGVYTAVYDYQPQAEGELDIREGDLLYVLENSDDDDWWKAKKKADRDDEEEPVGLVPNNYVEEAQPIDKARALYDYTRQTDEEVSFSEDTELVVYDISDPDWTLVSLNSEFGFAPSNYIQLLEDAVTVAHPATPVVQERSPIPQLPQRRLQETEVEEEADAEAEAEAEAEADADADADAEVFNSARSSPVSSTPNPAAAIAGILHKHHGSLSSHENTTRTVPTLPPPPSPPAEPEEEEGIPAPTLPQRPLSQQMASPVRQSPSLNPFPEQSPPSHPQLARIASNDRGVHESPPFARVGKPVPSPRSPSGYHIYNISEMVSVMGKRKKMPTTLGINIATGTIFISPENSGDAGQEEWTADKLTHYSIEGKHIFLDLVRPSRNIDFHAGAKDTAQEIVSALGEIAGVYRAEGLREVIAAGQGGQLQRKGQVLYDFMAQGDDEVTVAVGDEVIILDDSKSEEWWMVRRLKNGRGGVVPSSYVEITGIVSLPSSTTGINAGRSTVEQNRLEEERLAKEAARKSKNANSIDARTSEVGPGVKLPERRSSLVALSDGNHRLRHKRDRSDKESGSSRSKPDPVKTRNWIDRTGTFSVEAQFIGIHDGKIHLHKVNGVKIAVPVSKMSVTDLEYVEKVTGKSLDEDKPLSDIRRKRSRATSDPDRPGLQQPPEYDWFEFFLKAGVGPHQCGRYAQNFAKDSMDESVLPDISPETLRTLGLKEGDILRVMRYLDTIVSRPGAKTTSKPRNVSFGGEEVISGEDANGSLGGLFSGPGGALRNNTRKGRPAPAVQTSDPVDPSVFAQKRVAPQDEPTPEPKEAPTTTPTIDKPVESGFDDDAWAVKPPKSSTVSAPISVLTTAPSKTESPKQASLAGAMADLSLLQAPLEPTPAKPSTTSQVAVAPAPAPVSAPAPATAPAAAVTAPVQQPQNTAVLQPLQQTQVTGANPSFFAQLVPPRQQTSPPALSPPVQVPMQGFLAPQPTGFQTQQPQLQQQPQLLQQFVTSRQRPQPPQTASQNSLLPPPPQRPLSAPQNVTQQNSFAPPPLQPQLTGLPQTLPQVAPPGQSLTELNQLRFQLQPQPTGFGAPFQTGPIPQPTGFSTQTQSQFAFPPTTQQQPGIPGLAPQPTGFGFTPQRPIPTGMNSVLSPPLQPQQPMPTGINSMLPPPLQPQPTGPNGFGNANMRNANMTITHPPIPPIPPIPQQTTIAPLQPQKTGPPPPVRFGVKKESTKIAPQPTGMRANLAQATPTNPFGF</sequence>
<keyword evidence="11 22" id="KW-0430">Lectin</keyword>
<evidence type="ECO:0000256" key="24">
    <source>
        <dbReference type="SAM" id="SignalP"/>
    </source>
</evidence>
<dbReference type="PANTHER" id="PTHR15414:SF0">
    <property type="entry name" value="ENDOPLASMIC RETICULUM LECTIN 1"/>
    <property type="match status" value="1"/>
</dbReference>
<dbReference type="Gene3D" id="2.30.30.40">
    <property type="entry name" value="SH3 Domains"/>
    <property type="match status" value="3"/>
</dbReference>
<feature type="region of interest" description="Disordered" evidence="23">
    <location>
        <begin position="458"/>
        <end position="551"/>
    </location>
</feature>
<feature type="domain" description="SH3" evidence="25">
    <location>
        <begin position="629"/>
        <end position="686"/>
    </location>
</feature>
<evidence type="ECO:0000256" key="19">
    <source>
        <dbReference type="ARBA" id="ARBA00057311"/>
    </source>
</evidence>
<dbReference type="GO" id="GO:0043130">
    <property type="term" value="F:ubiquitin binding"/>
    <property type="evidence" value="ECO:0007669"/>
    <property type="project" value="InterPro"/>
</dbReference>
<dbReference type="GO" id="GO:0030479">
    <property type="term" value="C:actin cortical patch"/>
    <property type="evidence" value="ECO:0007669"/>
    <property type="project" value="UniProtKB-SubCell"/>
</dbReference>
<dbReference type="Gene3D" id="2.30.30.700">
    <property type="entry name" value="SLA1 homology domain 1"/>
    <property type="match status" value="1"/>
</dbReference>
<dbReference type="Gene3D" id="1.10.150.50">
    <property type="entry name" value="Transcription Factor, Ets-1"/>
    <property type="match status" value="1"/>
</dbReference>
<evidence type="ECO:0000256" key="21">
    <source>
        <dbReference type="PROSITE-ProRule" id="PRU00192"/>
    </source>
</evidence>
<feature type="region of interest" description="Disordered" evidence="23">
    <location>
        <begin position="1317"/>
        <end position="1406"/>
    </location>
</feature>
<feature type="domain" description="SH3" evidence="25">
    <location>
        <begin position="561"/>
        <end position="628"/>
    </location>
</feature>
<feature type="region of interest" description="Disordered" evidence="23">
    <location>
        <begin position="226"/>
        <end position="250"/>
    </location>
</feature>
<evidence type="ECO:0000256" key="7">
    <source>
        <dbReference type="ARBA" id="ARBA00022443"/>
    </source>
</evidence>
<feature type="compositionally biased region" description="Polar residues" evidence="23">
    <location>
        <begin position="1796"/>
        <end position="1806"/>
    </location>
</feature>
<evidence type="ECO:0000256" key="10">
    <source>
        <dbReference type="ARBA" id="ARBA00022729"/>
    </source>
</evidence>
<feature type="compositionally biased region" description="Acidic residues" evidence="23">
    <location>
        <begin position="227"/>
        <end position="240"/>
    </location>
</feature>
<dbReference type="InterPro" id="IPR035821">
    <property type="entry name" value="Sla1_SH3_3"/>
</dbReference>
<dbReference type="Pfam" id="PF07915">
    <property type="entry name" value="PRKCSH"/>
    <property type="match status" value="1"/>
</dbReference>
<feature type="compositionally biased region" description="Polar residues" evidence="23">
    <location>
        <begin position="511"/>
        <end position="520"/>
    </location>
</feature>
<feature type="region of interest" description="Disordered" evidence="23">
    <location>
        <begin position="1440"/>
        <end position="1466"/>
    </location>
</feature>
<feature type="compositionally biased region" description="Low complexity" evidence="23">
    <location>
        <begin position="1601"/>
        <end position="1612"/>
    </location>
</feature>
<comment type="similarity">
    <text evidence="6 22">Belongs to the OS-9 family.</text>
</comment>
<dbReference type="InterPro" id="IPR044865">
    <property type="entry name" value="MRH_dom"/>
</dbReference>
<dbReference type="Pfam" id="PF24081">
    <property type="entry name" value="PH_SLA1"/>
    <property type="match status" value="1"/>
</dbReference>
<evidence type="ECO:0000256" key="14">
    <source>
        <dbReference type="ARBA" id="ARBA00022824"/>
    </source>
</evidence>
<feature type="compositionally biased region" description="Polar residues" evidence="23">
    <location>
        <begin position="811"/>
        <end position="826"/>
    </location>
</feature>
<comment type="subunit">
    <text evidence="20">Interacts with missfolded ER lumenal proteins.</text>
</comment>
<dbReference type="CDD" id="cd11773">
    <property type="entry name" value="SH3_Sla1p_1"/>
    <property type="match status" value="1"/>
</dbReference>
<evidence type="ECO:0000256" key="17">
    <source>
        <dbReference type="ARBA" id="ARBA00023203"/>
    </source>
</evidence>
<keyword evidence="15 22" id="KW-0472">Membrane</keyword>
<dbReference type="InterPro" id="IPR045149">
    <property type="entry name" value="OS-9-like"/>
</dbReference>
<dbReference type="GO" id="GO:0030968">
    <property type="term" value="P:endoplasmic reticulum unfolded protein response"/>
    <property type="evidence" value="ECO:0007669"/>
    <property type="project" value="UniProtKB-UniRule"/>
</dbReference>
<dbReference type="Proteomes" id="UP000243515">
    <property type="component" value="Unassembled WGS sequence"/>
</dbReference>
<feature type="domain" description="SH3" evidence="25">
    <location>
        <begin position="984"/>
        <end position="1046"/>
    </location>
</feature>
<dbReference type="GO" id="GO:0042802">
    <property type="term" value="F:identical protein binding"/>
    <property type="evidence" value="ECO:0007669"/>
    <property type="project" value="InterPro"/>
</dbReference>
<evidence type="ECO:0000256" key="5">
    <source>
        <dbReference type="ARBA" id="ARBA00007948"/>
    </source>
</evidence>
<keyword evidence="18" id="KW-0206">Cytoskeleton</keyword>
<dbReference type="GO" id="GO:0005788">
    <property type="term" value="C:endoplasmic reticulum lumen"/>
    <property type="evidence" value="ECO:0007669"/>
    <property type="project" value="UniProtKB-UniRule"/>
</dbReference>
<feature type="region of interest" description="Disordered" evidence="23">
    <location>
        <begin position="59"/>
        <end position="108"/>
    </location>
</feature>
<dbReference type="SUPFAM" id="SSF50044">
    <property type="entry name" value="SH3-domain"/>
    <property type="match status" value="3"/>
</dbReference>
<keyword evidence="16" id="KW-1015">Disulfide bond</keyword>
<keyword evidence="8" id="KW-0963">Cytoplasm</keyword>
<dbReference type="InterPro" id="IPR001452">
    <property type="entry name" value="SH3_domain"/>
</dbReference>
<feature type="region of interest" description="Disordered" evidence="23">
    <location>
        <begin position="771"/>
        <end position="871"/>
    </location>
</feature>
<feature type="compositionally biased region" description="Acidic residues" evidence="23">
    <location>
        <begin position="464"/>
        <end position="474"/>
    </location>
</feature>
<proteinExistence type="inferred from homology"/>
<dbReference type="InterPro" id="IPR056996">
    <property type="entry name" value="PH_SLA1"/>
</dbReference>
<dbReference type="GO" id="GO:0010008">
    <property type="term" value="C:endosome membrane"/>
    <property type="evidence" value="ECO:0007669"/>
    <property type="project" value="UniProtKB-SubCell"/>
</dbReference>
<evidence type="ECO:0000256" key="23">
    <source>
        <dbReference type="SAM" id="MobiDB-lite"/>
    </source>
</evidence>
<feature type="domain" description="MRH" evidence="26">
    <location>
        <begin position="172"/>
        <end position="318"/>
    </location>
</feature>
<dbReference type="PROSITE" id="PS51914">
    <property type="entry name" value="MRH"/>
    <property type="match status" value="1"/>
</dbReference>
<evidence type="ECO:0000256" key="2">
    <source>
        <dbReference type="ARBA" id="ARBA00004134"/>
    </source>
</evidence>
<dbReference type="FunFam" id="2.70.130.10:FF:000025">
    <property type="entry name" value="Protein OS-9 homolog"/>
    <property type="match status" value="1"/>
</dbReference>
<dbReference type="InterPro" id="IPR009011">
    <property type="entry name" value="Man6P_isomerase_rcpt-bd_dom_sf"/>
</dbReference>
<evidence type="ECO:0000256" key="20">
    <source>
        <dbReference type="ARBA" id="ARBA00063653"/>
    </source>
</evidence>
<dbReference type="InterPro" id="IPR007131">
    <property type="entry name" value="SHD1"/>
</dbReference>
<keyword evidence="7 21" id="KW-0728">SH3 domain</keyword>
<feature type="compositionally biased region" description="Low complexity" evidence="23">
    <location>
        <begin position="1533"/>
        <end position="1555"/>
    </location>
</feature>
<dbReference type="OrthoDB" id="26539at2759"/>
<comment type="caution">
    <text evidence="27">The sequence shown here is derived from an EMBL/GenBank/DDBJ whole genome shotgun (WGS) entry which is preliminary data.</text>
</comment>
<dbReference type="GO" id="GO:0005789">
    <property type="term" value="C:endoplasmic reticulum membrane"/>
    <property type="evidence" value="ECO:0007669"/>
    <property type="project" value="UniProtKB-SubCell"/>
</dbReference>
<dbReference type="PRINTS" id="PR00452">
    <property type="entry name" value="SH3DOMAIN"/>
</dbReference>
<feature type="compositionally biased region" description="Basic and acidic residues" evidence="23">
    <location>
        <begin position="144"/>
        <end position="156"/>
    </location>
</feature>
<dbReference type="SMART" id="SM00326">
    <property type="entry name" value="SH3"/>
    <property type="match status" value="3"/>
</dbReference>
<feature type="region of interest" description="Disordered" evidence="23">
    <location>
        <begin position="1199"/>
        <end position="1224"/>
    </location>
</feature>
<feature type="compositionally biased region" description="Basic residues" evidence="23">
    <location>
        <begin position="483"/>
        <end position="492"/>
    </location>
</feature>
<evidence type="ECO:0000259" key="26">
    <source>
        <dbReference type="PROSITE" id="PS51914"/>
    </source>
</evidence>
<evidence type="ECO:0000256" key="16">
    <source>
        <dbReference type="ARBA" id="ARBA00023157"/>
    </source>
</evidence>
<evidence type="ECO:0000256" key="11">
    <source>
        <dbReference type="ARBA" id="ARBA00022734"/>
    </source>
</evidence>
<dbReference type="InterPro" id="IPR013761">
    <property type="entry name" value="SAM/pointed_sf"/>
</dbReference>
<keyword evidence="10 24" id="KW-0732">Signal</keyword>
<evidence type="ECO:0000256" key="22">
    <source>
        <dbReference type="RuleBase" id="RU369099"/>
    </source>
</evidence>
<dbReference type="GO" id="GO:0005886">
    <property type="term" value="C:plasma membrane"/>
    <property type="evidence" value="ECO:0007669"/>
    <property type="project" value="UniProtKB-SubCell"/>
</dbReference>
<evidence type="ECO:0000256" key="12">
    <source>
        <dbReference type="ARBA" id="ARBA00022737"/>
    </source>
</evidence>
<feature type="compositionally biased region" description="Acidic residues" evidence="23">
    <location>
        <begin position="715"/>
        <end position="738"/>
    </location>
</feature>
<keyword evidence="12" id="KW-0677">Repeat</keyword>
<dbReference type="InterPro" id="IPR036028">
    <property type="entry name" value="SH3-like_dom_sf"/>
</dbReference>
<comment type="similarity">
    <text evidence="5">Belongs to the SLA1 family.</text>
</comment>
<evidence type="ECO:0000256" key="1">
    <source>
        <dbReference type="ARBA" id="ARBA00004125"/>
    </source>
</evidence>
<protein>
    <recommendedName>
        <fullName evidence="22">Endoplasmic reticulum lectin</fullName>
    </recommendedName>
    <alternativeName>
        <fullName evidence="22">Protein OS-9</fullName>
    </alternativeName>
    <alternativeName>
        <fullName evidence="22">Protein OS-9 homolog</fullName>
    </alternativeName>
</protein>
<dbReference type="InterPro" id="IPR012913">
    <property type="entry name" value="OS9-like_dom"/>
</dbReference>
<reference evidence="27 28" key="1">
    <citation type="journal article" date="2015" name="Environ. Microbiol.">
        <title>Metagenome sequence of Elaphomyces granulatus from sporocarp tissue reveals Ascomycota ectomycorrhizal fingerprints of genome expansion and a Proteobacteria-rich microbiome.</title>
        <authorList>
            <person name="Quandt C.A."/>
            <person name="Kohler A."/>
            <person name="Hesse C.N."/>
            <person name="Sharpton T.J."/>
            <person name="Martin F."/>
            <person name="Spatafora J.W."/>
        </authorList>
    </citation>
    <scope>NUCLEOTIDE SEQUENCE [LARGE SCALE GENOMIC DNA]</scope>
    <source>
        <strain evidence="27 28">OSC145934</strain>
    </source>
</reference>
<accession>A0A232M5Y4</accession>
<dbReference type="InterPro" id="IPR035800">
    <property type="entry name" value="Sla1_SH3_1"/>
</dbReference>
<dbReference type="GO" id="GO:0030970">
    <property type="term" value="P:retrograde protein transport, ER to cytosol"/>
    <property type="evidence" value="ECO:0007669"/>
    <property type="project" value="TreeGrafter"/>
</dbReference>
<evidence type="ECO:0000256" key="6">
    <source>
        <dbReference type="ARBA" id="ARBA00009918"/>
    </source>
</evidence>
<evidence type="ECO:0000256" key="15">
    <source>
        <dbReference type="ARBA" id="ARBA00023136"/>
    </source>
</evidence>
<dbReference type="Pfam" id="PF03983">
    <property type="entry name" value="SHD1"/>
    <property type="match status" value="1"/>
</dbReference>
<comment type="function">
    <text evidence="19 22">Lectin involved in the quality control of the secretory pathway. As a member of the endoplasmic reticulum-associated degradation lumenal (ERAD-L) surveillance system, targets misfolded endoplasmic reticulum lumenal glycoproteins for degradation.</text>
</comment>
<evidence type="ECO:0000256" key="4">
    <source>
        <dbReference type="ARBA" id="ARBA00004413"/>
    </source>
</evidence>
<organism evidence="27 28">
    <name type="scientific">Elaphomyces granulatus</name>
    <dbReference type="NCBI Taxonomy" id="519963"/>
    <lineage>
        <taxon>Eukaryota</taxon>
        <taxon>Fungi</taxon>
        <taxon>Dikarya</taxon>
        <taxon>Ascomycota</taxon>
        <taxon>Pezizomycotina</taxon>
        <taxon>Eurotiomycetes</taxon>
        <taxon>Eurotiomycetidae</taxon>
        <taxon>Eurotiales</taxon>
        <taxon>Elaphomycetaceae</taxon>
        <taxon>Elaphomyces</taxon>
    </lineage>
</organism>
<feature type="compositionally biased region" description="Gly residues" evidence="23">
    <location>
        <begin position="1320"/>
        <end position="1330"/>
    </location>
</feature>
<feature type="region of interest" description="Disordered" evidence="23">
    <location>
        <begin position="699"/>
        <end position="738"/>
    </location>
</feature>
<keyword evidence="13" id="KW-0967">Endosome</keyword>
<dbReference type="PROSITE" id="PS50002">
    <property type="entry name" value="SH3"/>
    <property type="match status" value="3"/>
</dbReference>
<evidence type="ECO:0000256" key="18">
    <source>
        <dbReference type="ARBA" id="ARBA00023212"/>
    </source>
</evidence>
<dbReference type="EMBL" id="NPHW01002287">
    <property type="protein sequence ID" value="OXV11803.1"/>
    <property type="molecule type" value="Genomic_DNA"/>
</dbReference>
<evidence type="ECO:0000313" key="27">
    <source>
        <dbReference type="EMBL" id="OXV11803.1"/>
    </source>
</evidence>
<dbReference type="GO" id="GO:0006897">
    <property type="term" value="P:endocytosis"/>
    <property type="evidence" value="ECO:0007669"/>
    <property type="project" value="UniProtKB-KW"/>
</dbReference>
<keyword evidence="9" id="KW-0254">Endocytosis</keyword>
<dbReference type="Gene3D" id="2.70.130.10">
    <property type="entry name" value="Mannose-6-phosphate receptor binding domain"/>
    <property type="match status" value="1"/>
</dbReference>
<dbReference type="GO" id="GO:0030246">
    <property type="term" value="F:carbohydrate binding"/>
    <property type="evidence" value="ECO:0007669"/>
    <property type="project" value="UniProtKB-UniRule"/>
</dbReference>
<feature type="region of interest" description="Disordered" evidence="23">
    <location>
        <begin position="1076"/>
        <end position="1142"/>
    </location>
</feature>
<feature type="chain" id="PRO_5012646958" description="Endoplasmic reticulum lectin" evidence="24">
    <location>
        <begin position="21"/>
        <end position="1806"/>
    </location>
</feature>
<gene>
    <name evidence="27" type="ORF">Egran_00437</name>
</gene>
<evidence type="ECO:0000256" key="3">
    <source>
        <dbReference type="ARBA" id="ARBA00004367"/>
    </source>
</evidence>
<evidence type="ECO:0000313" key="28">
    <source>
        <dbReference type="Proteomes" id="UP000243515"/>
    </source>
</evidence>
<dbReference type="Pfam" id="PF00018">
    <property type="entry name" value="SH3_1"/>
    <property type="match status" value="2"/>
</dbReference>
<feature type="region of interest" description="Disordered" evidence="23">
    <location>
        <begin position="135"/>
        <end position="156"/>
    </location>
</feature>
<name>A0A232M5Y4_9EURO</name>
<dbReference type="PANTHER" id="PTHR15414">
    <property type="entry name" value="OS-9-RELATED"/>
    <property type="match status" value="1"/>
</dbReference>
<dbReference type="CDD" id="cd11775">
    <property type="entry name" value="SH3_Sla1p_3"/>
    <property type="match status" value="1"/>
</dbReference>
<feature type="signal peptide" evidence="24">
    <location>
        <begin position="1"/>
        <end position="20"/>
    </location>
</feature>
<evidence type="ECO:0000256" key="8">
    <source>
        <dbReference type="ARBA" id="ARBA00022490"/>
    </source>
</evidence>
<keyword evidence="17" id="KW-0009">Actin-binding</keyword>
<keyword evidence="14 22" id="KW-0256">Endoplasmic reticulum</keyword>
<dbReference type="GO" id="GO:0030674">
    <property type="term" value="F:protein-macromolecule adaptor activity"/>
    <property type="evidence" value="ECO:0007669"/>
    <property type="project" value="InterPro"/>
</dbReference>
<evidence type="ECO:0000256" key="13">
    <source>
        <dbReference type="ARBA" id="ARBA00022753"/>
    </source>
</evidence>
<feature type="compositionally biased region" description="Basic and acidic residues" evidence="23">
    <location>
        <begin position="241"/>
        <end position="250"/>
    </location>
</feature>
<keyword evidence="28" id="KW-1185">Reference proteome</keyword>